<dbReference type="Proteomes" id="UP000019149">
    <property type="component" value="Unassembled WGS sequence"/>
</dbReference>
<dbReference type="GeneID" id="36340394"/>
<gene>
    <name evidence="1" type="ORF">EGR_04679</name>
</gene>
<protein>
    <submittedName>
        <fullName evidence="1">Uncharacterized protein</fullName>
    </submittedName>
</protein>
<dbReference type="EMBL" id="APAU02000030">
    <property type="protein sequence ID" value="EUB60485.1"/>
    <property type="molecule type" value="Genomic_DNA"/>
</dbReference>
<evidence type="ECO:0000313" key="1">
    <source>
        <dbReference type="EMBL" id="EUB60485.1"/>
    </source>
</evidence>
<sequence>MVKKEENRTFIKIVDYVYTCINHDISSNPNLKHITNVLYNEVANFMVIHINYKQVCDLHTKLLNPFPKIGLIPRARYVSPSVFPEGEESQQYRGRMLHADIPFHILKIFLTCNGKEMRRGQACQVIKQYLFGLLHQLRQSFSKDVKHYFYRDLCKLRAPSTLQWKTKEIDQGKSQKKHLSCNLEFHYCVKMNQKSLASCTSSTSMQHIILHCAVNTHGNRPVINLSNLLLKSELHKFILHFKR</sequence>
<name>W6UG67_ECHGR</name>
<dbReference type="AlphaFoldDB" id="W6UG67"/>
<reference evidence="1 2" key="1">
    <citation type="journal article" date="2013" name="Nat. Genet.">
        <title>The genome of the hydatid tapeworm Echinococcus granulosus.</title>
        <authorList>
            <person name="Zheng H."/>
            <person name="Zhang W."/>
            <person name="Zhang L."/>
            <person name="Zhang Z."/>
            <person name="Li J."/>
            <person name="Lu G."/>
            <person name="Zhu Y."/>
            <person name="Wang Y."/>
            <person name="Huang Y."/>
            <person name="Liu J."/>
            <person name="Kang H."/>
            <person name="Chen J."/>
            <person name="Wang L."/>
            <person name="Chen A."/>
            <person name="Yu S."/>
            <person name="Gao Z."/>
            <person name="Jin L."/>
            <person name="Gu W."/>
            <person name="Wang Z."/>
            <person name="Zhao L."/>
            <person name="Shi B."/>
            <person name="Wen H."/>
            <person name="Lin R."/>
            <person name="Jones M.K."/>
            <person name="Brejova B."/>
            <person name="Vinar T."/>
            <person name="Zhao G."/>
            <person name="McManus D.P."/>
            <person name="Chen Z."/>
            <person name="Zhou Y."/>
            <person name="Wang S."/>
        </authorList>
    </citation>
    <scope>NUCLEOTIDE SEQUENCE [LARGE SCALE GENOMIC DNA]</scope>
</reference>
<dbReference type="KEGG" id="egl:EGR_04679"/>
<dbReference type="RefSeq" id="XP_024351681.1">
    <property type="nucleotide sequence ID" value="XM_024493928.1"/>
</dbReference>
<organism evidence="1 2">
    <name type="scientific">Echinococcus granulosus</name>
    <name type="common">Hydatid tapeworm</name>
    <dbReference type="NCBI Taxonomy" id="6210"/>
    <lineage>
        <taxon>Eukaryota</taxon>
        <taxon>Metazoa</taxon>
        <taxon>Spiralia</taxon>
        <taxon>Lophotrochozoa</taxon>
        <taxon>Platyhelminthes</taxon>
        <taxon>Cestoda</taxon>
        <taxon>Eucestoda</taxon>
        <taxon>Cyclophyllidea</taxon>
        <taxon>Taeniidae</taxon>
        <taxon>Echinococcus</taxon>
        <taxon>Echinococcus granulosus group</taxon>
    </lineage>
</organism>
<evidence type="ECO:0000313" key="2">
    <source>
        <dbReference type="Proteomes" id="UP000019149"/>
    </source>
</evidence>
<comment type="caution">
    <text evidence="1">The sequence shown here is derived from an EMBL/GenBank/DDBJ whole genome shotgun (WGS) entry which is preliminary data.</text>
</comment>
<dbReference type="CTD" id="36340394"/>
<keyword evidence="2" id="KW-1185">Reference proteome</keyword>
<proteinExistence type="predicted"/>
<accession>W6UG67</accession>